<gene>
    <name evidence="15 16" type="primary">ZBTB32</name>
</gene>
<dbReference type="SUPFAM" id="SSF54695">
    <property type="entry name" value="POZ domain"/>
    <property type="match status" value="1"/>
</dbReference>
<keyword evidence="7" id="KW-0805">Transcription regulation</keyword>
<organism evidence="14 15">
    <name type="scientific">Odocoileus virginianus</name>
    <name type="common">White-tailed deer</name>
    <dbReference type="NCBI Taxonomy" id="9874"/>
    <lineage>
        <taxon>Eukaryota</taxon>
        <taxon>Metazoa</taxon>
        <taxon>Chordata</taxon>
        <taxon>Craniata</taxon>
        <taxon>Vertebrata</taxon>
        <taxon>Euteleostomi</taxon>
        <taxon>Mammalia</taxon>
        <taxon>Eutheria</taxon>
        <taxon>Laurasiatheria</taxon>
        <taxon>Artiodactyla</taxon>
        <taxon>Ruminantia</taxon>
        <taxon>Pecora</taxon>
        <taxon>Cervidae</taxon>
        <taxon>Odocoileinae</taxon>
        <taxon>Odocoileus</taxon>
    </lineage>
</organism>
<sequence>MILNNLRFSLGSVYLLHSEQRADSKPATHSFFPHLHRLEYAVPPSPFHHGPYTVAFLSEPLRLLPRQGTMPLSPTRLPSPYASDRLVRLAARLRPALCDTLITVGSQEFPAHSLVLAGVSQQLGRRGRWAVVKGISPSTFAQLLHFIYGESLELHPLELGPLEEAARALGVQSLEEACIRARRDMAREELGPGLKKQQEELEKPTGDSMRSVGDFGEKQRPEKFVRAGGKEQETLHRHRPSRESPEIAEATLEGQGEQMRPKEKLHQALVGHGRVGGKQEVIMWLRDSAGGSEESLPEFPGPLPPAGSFQTGITPRPWWAEAPWLGEGQPALWSILLLPPRYGTPFSHSIPMTGAWQEVWPRDQRIPLSLNLHKGLWSQNQLASSSPTPGSLPQGPTQLSPGETEESDQRHIGELANCVGHVGTASHPSHQHPPPPTPARSRPYSCSVCGKRFSLKHQMETHYRVHTGEKPFSCSLCPQRSRDFSAMTKHLRTHGAAPYRCPLCQAGCPSLASMQAHMRGHSPSQLPPGWTIRSTFLYSSSSRPSRTSTSPSRPSSSTT</sequence>
<dbReference type="PROSITE" id="PS50097">
    <property type="entry name" value="BTB"/>
    <property type="match status" value="1"/>
</dbReference>
<accession>A0A6J0VQ03</accession>
<dbReference type="RefSeq" id="XP_070307893.1">
    <property type="nucleotide sequence ID" value="XM_070451792.1"/>
</dbReference>
<keyword evidence="8" id="KW-0804">Transcription</keyword>
<dbReference type="PROSITE" id="PS00028">
    <property type="entry name" value="ZINC_FINGER_C2H2_1"/>
    <property type="match status" value="2"/>
</dbReference>
<evidence type="ECO:0000256" key="3">
    <source>
        <dbReference type="ARBA" id="ARBA00022723"/>
    </source>
</evidence>
<evidence type="ECO:0000256" key="8">
    <source>
        <dbReference type="ARBA" id="ARBA00023163"/>
    </source>
</evidence>
<proteinExistence type="inferred from homology"/>
<evidence type="ECO:0000256" key="4">
    <source>
        <dbReference type="ARBA" id="ARBA00022737"/>
    </source>
</evidence>
<keyword evidence="14" id="KW-1185">Reference proteome</keyword>
<comment type="subcellular location">
    <subcellularLocation>
        <location evidence="1">Nucleus</location>
    </subcellularLocation>
</comment>
<dbReference type="AlphaFoldDB" id="A0A6J0VQ03"/>
<comment type="similarity">
    <text evidence="2">Belongs to the krueppel C2H2-type zinc-finger protein family.</text>
</comment>
<dbReference type="FunCoup" id="A0A6J0VQ03">
    <property type="interactions" value="18"/>
</dbReference>
<dbReference type="GeneID" id="110123688"/>
<dbReference type="PANTHER" id="PTHR24394:SF29">
    <property type="entry name" value="MYONEURIN"/>
    <property type="match status" value="1"/>
</dbReference>
<feature type="compositionally biased region" description="Basic and acidic residues" evidence="11">
    <location>
        <begin position="215"/>
        <end position="245"/>
    </location>
</feature>
<feature type="region of interest" description="Disordered" evidence="11">
    <location>
        <begin position="538"/>
        <end position="559"/>
    </location>
</feature>
<evidence type="ECO:0000256" key="6">
    <source>
        <dbReference type="ARBA" id="ARBA00022833"/>
    </source>
</evidence>
<dbReference type="GO" id="GO:0008270">
    <property type="term" value="F:zinc ion binding"/>
    <property type="evidence" value="ECO:0007669"/>
    <property type="project" value="UniProtKB-KW"/>
</dbReference>
<dbReference type="GO" id="GO:0000981">
    <property type="term" value="F:DNA-binding transcription factor activity, RNA polymerase II-specific"/>
    <property type="evidence" value="ECO:0007669"/>
    <property type="project" value="TreeGrafter"/>
</dbReference>
<keyword evidence="3" id="KW-0479">Metal-binding</keyword>
<reference evidence="15" key="2">
    <citation type="submission" date="2025-04" db="UniProtKB">
        <authorList>
            <consortium name="RefSeq"/>
        </authorList>
    </citation>
    <scope>IDENTIFICATION</scope>
    <source>
        <tissue evidence="15">Blood</tissue>
        <tissue evidence="16">Tongue muscle</tissue>
    </source>
</reference>
<keyword evidence="9" id="KW-0539">Nucleus</keyword>
<evidence type="ECO:0000256" key="10">
    <source>
        <dbReference type="PROSITE-ProRule" id="PRU00042"/>
    </source>
</evidence>
<evidence type="ECO:0000259" key="13">
    <source>
        <dbReference type="PROSITE" id="PS50157"/>
    </source>
</evidence>
<evidence type="ECO:0000256" key="5">
    <source>
        <dbReference type="ARBA" id="ARBA00022771"/>
    </source>
</evidence>
<reference evidence="14" key="1">
    <citation type="journal article" date="2022" name="J. Hered.">
        <title>A De Novo Chromosome-Level Genome Assembly of the White-Tailed Deer, Odocoileus Virginianus.</title>
        <authorList>
            <person name="London E.W."/>
            <person name="Roca A.L."/>
            <person name="Novakofski J.E."/>
            <person name="Mateus-Pinilla N.E."/>
        </authorList>
    </citation>
    <scope>NUCLEOTIDE SEQUENCE [LARGE SCALE GENOMIC DNA]</scope>
</reference>
<dbReference type="OrthoDB" id="8922241at2759"/>
<name>A0A6J0VQ03_ODOVR</name>
<feature type="domain" description="BTB" evidence="12">
    <location>
        <begin position="98"/>
        <end position="156"/>
    </location>
</feature>
<dbReference type="SMART" id="SM00225">
    <property type="entry name" value="BTB"/>
    <property type="match status" value="1"/>
</dbReference>
<dbReference type="PROSITE" id="PS50157">
    <property type="entry name" value="ZINC_FINGER_C2H2_2"/>
    <property type="match status" value="1"/>
</dbReference>
<keyword evidence="4" id="KW-0677">Repeat</keyword>
<feature type="domain" description="C2H2-type" evidence="13">
    <location>
        <begin position="444"/>
        <end position="471"/>
    </location>
</feature>
<dbReference type="RefSeq" id="XP_020727497.1">
    <property type="nucleotide sequence ID" value="XM_020871838.1"/>
</dbReference>
<protein>
    <submittedName>
        <fullName evidence="15 16">Zinc finger and BTB domain-containing protein 32 isoform X1</fullName>
    </submittedName>
</protein>
<dbReference type="InParanoid" id="A0A6J0VQ03"/>
<dbReference type="KEGG" id="ovr:110123688"/>
<evidence type="ECO:0000313" key="15">
    <source>
        <dbReference type="RefSeq" id="XP_020727497.1"/>
    </source>
</evidence>
<dbReference type="Pfam" id="PF00096">
    <property type="entry name" value="zf-C2H2"/>
    <property type="match status" value="1"/>
</dbReference>
<dbReference type="FunFam" id="3.30.160.60:FF:000553">
    <property type="entry name" value="Zinc finger and BTB domain-containing protein 16"/>
    <property type="match status" value="1"/>
</dbReference>
<evidence type="ECO:0000256" key="7">
    <source>
        <dbReference type="ARBA" id="ARBA00023015"/>
    </source>
</evidence>
<feature type="compositionally biased region" description="Basic and acidic residues" evidence="11">
    <location>
        <begin position="189"/>
        <end position="205"/>
    </location>
</feature>
<dbReference type="InterPro" id="IPR036236">
    <property type="entry name" value="Znf_C2H2_sf"/>
</dbReference>
<dbReference type="PANTHER" id="PTHR24394">
    <property type="entry name" value="ZINC FINGER PROTEIN"/>
    <property type="match status" value="1"/>
</dbReference>
<evidence type="ECO:0000256" key="2">
    <source>
        <dbReference type="ARBA" id="ARBA00006991"/>
    </source>
</evidence>
<dbReference type="Proteomes" id="UP001652640">
    <property type="component" value="Chromosome 20"/>
</dbReference>
<dbReference type="GO" id="GO:0005634">
    <property type="term" value="C:nucleus"/>
    <property type="evidence" value="ECO:0007669"/>
    <property type="project" value="UniProtKB-SubCell"/>
</dbReference>
<dbReference type="SMART" id="SM00355">
    <property type="entry name" value="ZnF_C2H2"/>
    <property type="match status" value="3"/>
</dbReference>
<feature type="compositionally biased region" description="Low complexity" evidence="11">
    <location>
        <begin position="539"/>
        <end position="559"/>
    </location>
</feature>
<feature type="compositionally biased region" description="Polar residues" evidence="11">
    <location>
        <begin position="379"/>
        <end position="401"/>
    </location>
</feature>
<feature type="region of interest" description="Disordered" evidence="11">
    <location>
        <begin position="421"/>
        <end position="443"/>
    </location>
</feature>
<dbReference type="InterPro" id="IPR000210">
    <property type="entry name" value="BTB/POZ_dom"/>
</dbReference>
<feature type="region of interest" description="Disordered" evidence="11">
    <location>
        <begin position="379"/>
        <end position="409"/>
    </location>
</feature>
<feature type="region of interest" description="Disordered" evidence="11">
    <location>
        <begin position="189"/>
        <end position="247"/>
    </location>
</feature>
<dbReference type="InterPro" id="IPR011333">
    <property type="entry name" value="SKP1/BTB/POZ_sf"/>
</dbReference>
<evidence type="ECO:0000313" key="16">
    <source>
        <dbReference type="RefSeq" id="XP_070307893.1"/>
    </source>
</evidence>
<dbReference type="Gene3D" id="3.30.160.60">
    <property type="entry name" value="Classic Zinc Finger"/>
    <property type="match status" value="2"/>
</dbReference>
<evidence type="ECO:0000259" key="12">
    <source>
        <dbReference type="PROSITE" id="PS50097"/>
    </source>
</evidence>
<dbReference type="Pfam" id="PF12874">
    <property type="entry name" value="zf-met"/>
    <property type="match status" value="1"/>
</dbReference>
<dbReference type="SUPFAM" id="SSF57667">
    <property type="entry name" value="beta-beta-alpha zinc fingers"/>
    <property type="match status" value="1"/>
</dbReference>
<evidence type="ECO:0000313" key="14">
    <source>
        <dbReference type="Proteomes" id="UP001652640"/>
    </source>
</evidence>
<dbReference type="Pfam" id="PF00651">
    <property type="entry name" value="BTB"/>
    <property type="match status" value="1"/>
</dbReference>
<dbReference type="InterPro" id="IPR013087">
    <property type="entry name" value="Znf_C2H2_type"/>
</dbReference>
<dbReference type="Gene3D" id="3.30.710.10">
    <property type="entry name" value="Potassium Channel Kv1.1, Chain A"/>
    <property type="match status" value="1"/>
</dbReference>
<evidence type="ECO:0000256" key="11">
    <source>
        <dbReference type="SAM" id="MobiDB-lite"/>
    </source>
</evidence>
<keyword evidence="6" id="KW-0862">Zinc</keyword>
<evidence type="ECO:0000256" key="1">
    <source>
        <dbReference type="ARBA" id="ARBA00004123"/>
    </source>
</evidence>
<keyword evidence="5 10" id="KW-0863">Zinc-finger</keyword>
<evidence type="ECO:0000256" key="9">
    <source>
        <dbReference type="ARBA" id="ARBA00023242"/>
    </source>
</evidence>